<comment type="caution">
    <text evidence="1">The sequence shown here is derived from an EMBL/GenBank/DDBJ whole genome shotgun (WGS) entry which is preliminary data.</text>
</comment>
<dbReference type="OrthoDB" id="693418at2759"/>
<accession>A0A835QIH0</accession>
<evidence type="ECO:0000313" key="1">
    <source>
        <dbReference type="EMBL" id="KAG0473886.1"/>
    </source>
</evidence>
<sequence length="175" mass="19310">MEILSGVKSSSETTVVNQKIDEVKVLGLIANNDSRHTEVVKVVDKCAVDRSQDSDSWKELSNISDDNKEEASCSLSSEIKNERTEDNTLTTGLCNLSEVRVGDDGTTGDEPEQFSGPVAEIVLENTKGLSQLEIKNILTLLPQKLKEPRSKTKEHTAIRVTIGDFKPFQFLGLFK</sequence>
<dbReference type="EMBL" id="JADCNL010000007">
    <property type="protein sequence ID" value="KAG0473886.1"/>
    <property type="molecule type" value="Genomic_DNA"/>
</dbReference>
<proteinExistence type="predicted"/>
<evidence type="ECO:0000313" key="2">
    <source>
        <dbReference type="Proteomes" id="UP000636800"/>
    </source>
</evidence>
<organism evidence="1 2">
    <name type="scientific">Vanilla planifolia</name>
    <name type="common">Vanilla</name>
    <dbReference type="NCBI Taxonomy" id="51239"/>
    <lineage>
        <taxon>Eukaryota</taxon>
        <taxon>Viridiplantae</taxon>
        <taxon>Streptophyta</taxon>
        <taxon>Embryophyta</taxon>
        <taxon>Tracheophyta</taxon>
        <taxon>Spermatophyta</taxon>
        <taxon>Magnoliopsida</taxon>
        <taxon>Liliopsida</taxon>
        <taxon>Asparagales</taxon>
        <taxon>Orchidaceae</taxon>
        <taxon>Vanilloideae</taxon>
        <taxon>Vanilleae</taxon>
        <taxon>Vanilla</taxon>
    </lineage>
</organism>
<keyword evidence="2" id="KW-1185">Reference proteome</keyword>
<reference evidence="1 2" key="1">
    <citation type="journal article" date="2020" name="Nat. Food">
        <title>A phased Vanilla planifolia genome enables genetic improvement of flavour and production.</title>
        <authorList>
            <person name="Hasing T."/>
            <person name="Tang H."/>
            <person name="Brym M."/>
            <person name="Khazi F."/>
            <person name="Huang T."/>
            <person name="Chambers A.H."/>
        </authorList>
    </citation>
    <scope>NUCLEOTIDE SEQUENCE [LARGE SCALE GENOMIC DNA]</scope>
    <source>
        <tissue evidence="1">Leaf</tissue>
    </source>
</reference>
<dbReference type="Proteomes" id="UP000636800">
    <property type="component" value="Chromosome 7"/>
</dbReference>
<protein>
    <submittedName>
        <fullName evidence="1">Uncharacterized protein</fullName>
    </submittedName>
</protein>
<dbReference type="AlphaFoldDB" id="A0A835QIH0"/>
<gene>
    <name evidence="1" type="ORF">HPP92_015743</name>
</gene>
<name>A0A835QIH0_VANPL</name>